<dbReference type="Pfam" id="PF03572">
    <property type="entry name" value="Peptidase_S41"/>
    <property type="match status" value="1"/>
</dbReference>
<dbReference type="GO" id="GO:0008236">
    <property type="term" value="F:serine-type peptidase activity"/>
    <property type="evidence" value="ECO:0007669"/>
    <property type="project" value="InterPro"/>
</dbReference>
<dbReference type="RefSeq" id="WP_099620803.1">
    <property type="nucleotide sequence ID" value="NZ_CP024201.1"/>
</dbReference>
<dbReference type="InterPro" id="IPR005151">
    <property type="entry name" value="Tail-specific_protease"/>
</dbReference>
<dbReference type="Proteomes" id="UP000228945">
    <property type="component" value="Chromosome"/>
</dbReference>
<dbReference type="GO" id="GO:0007165">
    <property type="term" value="P:signal transduction"/>
    <property type="evidence" value="ECO:0007669"/>
    <property type="project" value="TreeGrafter"/>
</dbReference>
<dbReference type="GO" id="GO:0004175">
    <property type="term" value="F:endopeptidase activity"/>
    <property type="evidence" value="ECO:0007669"/>
    <property type="project" value="TreeGrafter"/>
</dbReference>
<dbReference type="GO" id="GO:0006508">
    <property type="term" value="P:proteolysis"/>
    <property type="evidence" value="ECO:0007669"/>
    <property type="project" value="InterPro"/>
</dbReference>
<sequence length="482" mass="52710">MLGRLLATILILSVSSPVTAAETVYPVAAVRADFAALYDGLKEAHYDLYAHRSKAEYDRLHAEMLRGLDRPMTKAEVEERFQRFAAYGRIAHAVILSEHDGWEAYRKAGGRAFPFQIRPVGDRVYVGEMLTTQTGVTPGDELLSIDGRQIAEWIERVSRSASADTPYMTGALLEASFPRRLWLEVGPREAFDISVRKPDGESATLRMPATTRNEAAAAEAARPAAFALNPETREARMLAGGVAYLKPGPFYNVAPGAPDMWDSSTYIPFIDRAFEDFIAAGATDLLVDLRDNPGGDNSFSDPMIAWFAQRPFRFYSRFEIKVSPQTTASNQARLDISGAQEDGASARMAALYAGARNGSIVTLDLPFAQPRPGKRFTGRVWLLINRHSYSNTVTVAALVQDYGLGTVLGEETSDMATTYGAMETFALPRTGVKVGYPKALIIRPNGDRRARGVTPDIAIPSPIAPAAEDEVLKSALAIVRKR</sequence>
<protein>
    <recommendedName>
        <fullName evidence="2">Tail specific protease domain-containing protein</fullName>
    </recommendedName>
</protein>
<dbReference type="PANTHER" id="PTHR32060">
    <property type="entry name" value="TAIL-SPECIFIC PROTEASE"/>
    <property type="match status" value="1"/>
</dbReference>
<reference evidence="3 4" key="1">
    <citation type="submission" date="2017-10" db="EMBL/GenBank/DDBJ databases">
        <title>Genome sequence of Caulobacter mirabilis FWC38.</title>
        <authorList>
            <person name="Fiebig A."/>
            <person name="Crosson S."/>
        </authorList>
    </citation>
    <scope>NUCLEOTIDE SEQUENCE [LARGE SCALE GENOMIC DNA]</scope>
    <source>
        <strain evidence="3 4">FWC 38</strain>
    </source>
</reference>
<dbReference type="Gene3D" id="3.90.226.10">
    <property type="entry name" value="2-enoyl-CoA Hydratase, Chain A, domain 1"/>
    <property type="match status" value="1"/>
</dbReference>
<feature type="chain" id="PRO_5013931248" description="Tail specific protease domain-containing protein" evidence="1">
    <location>
        <begin position="21"/>
        <end position="482"/>
    </location>
</feature>
<keyword evidence="1" id="KW-0732">Signal</keyword>
<evidence type="ECO:0000313" key="4">
    <source>
        <dbReference type="Proteomes" id="UP000228945"/>
    </source>
</evidence>
<proteinExistence type="predicted"/>
<dbReference type="InterPro" id="IPR036034">
    <property type="entry name" value="PDZ_sf"/>
</dbReference>
<feature type="signal peptide" evidence="1">
    <location>
        <begin position="1"/>
        <end position="20"/>
    </location>
</feature>
<evidence type="ECO:0000256" key="1">
    <source>
        <dbReference type="SAM" id="SignalP"/>
    </source>
</evidence>
<organism evidence="3 4">
    <name type="scientific">Caulobacter mirabilis</name>
    <dbReference type="NCBI Taxonomy" id="69666"/>
    <lineage>
        <taxon>Bacteria</taxon>
        <taxon>Pseudomonadati</taxon>
        <taxon>Pseudomonadota</taxon>
        <taxon>Alphaproteobacteria</taxon>
        <taxon>Caulobacterales</taxon>
        <taxon>Caulobacteraceae</taxon>
        <taxon>Caulobacter</taxon>
    </lineage>
</organism>
<dbReference type="OrthoDB" id="9758793at2"/>
<name>A0A2D2AU99_9CAUL</name>
<gene>
    <name evidence="3" type="ORF">CSW64_03525</name>
</gene>
<feature type="domain" description="Tail specific protease" evidence="2">
    <location>
        <begin position="270"/>
        <end position="458"/>
    </location>
</feature>
<dbReference type="KEGG" id="cmb:CSW64_03525"/>
<dbReference type="Gene3D" id="2.30.42.10">
    <property type="match status" value="1"/>
</dbReference>
<dbReference type="SUPFAM" id="SSF52096">
    <property type="entry name" value="ClpP/crotonase"/>
    <property type="match status" value="1"/>
</dbReference>
<evidence type="ECO:0000313" key="3">
    <source>
        <dbReference type="EMBL" id="ATQ41547.1"/>
    </source>
</evidence>
<keyword evidence="4" id="KW-1185">Reference proteome</keyword>
<dbReference type="Gene3D" id="3.30.750.44">
    <property type="match status" value="1"/>
</dbReference>
<accession>A0A2D2AU99</accession>
<dbReference type="EMBL" id="CP024201">
    <property type="protein sequence ID" value="ATQ41547.1"/>
    <property type="molecule type" value="Genomic_DNA"/>
</dbReference>
<dbReference type="PANTHER" id="PTHR32060:SF30">
    <property type="entry name" value="CARBOXY-TERMINAL PROCESSING PROTEASE CTPA"/>
    <property type="match status" value="1"/>
</dbReference>
<dbReference type="AlphaFoldDB" id="A0A2D2AU99"/>
<dbReference type="GO" id="GO:0030288">
    <property type="term" value="C:outer membrane-bounded periplasmic space"/>
    <property type="evidence" value="ECO:0007669"/>
    <property type="project" value="TreeGrafter"/>
</dbReference>
<dbReference type="InterPro" id="IPR029045">
    <property type="entry name" value="ClpP/crotonase-like_dom_sf"/>
</dbReference>
<evidence type="ECO:0000259" key="2">
    <source>
        <dbReference type="Pfam" id="PF03572"/>
    </source>
</evidence>